<dbReference type="InterPro" id="IPR031569">
    <property type="entry name" value="ApeC"/>
</dbReference>
<feature type="domain" description="Apextrin C-terminal" evidence="2">
    <location>
        <begin position="26"/>
        <end position="235"/>
    </location>
</feature>
<dbReference type="PANTHER" id="PTHR19324">
    <property type="entry name" value="PERFORIN-LIKE PROTEIN 1"/>
    <property type="match status" value="1"/>
</dbReference>
<dbReference type="HOGENOM" id="CLU_669586_0_0_1"/>
<dbReference type="Proteomes" id="UP000001593">
    <property type="component" value="Unassembled WGS sequence"/>
</dbReference>
<keyword evidence="1" id="KW-1133">Transmembrane helix</keyword>
<evidence type="ECO:0000259" key="2">
    <source>
        <dbReference type="Pfam" id="PF16977"/>
    </source>
</evidence>
<dbReference type="EMBL" id="DS469516">
    <property type="protein sequence ID" value="EDO47953.1"/>
    <property type="molecule type" value="Genomic_DNA"/>
</dbReference>
<name>A7RKS0_NEMVE</name>
<organism evidence="3 4">
    <name type="scientific">Nematostella vectensis</name>
    <name type="common">Starlet sea anemone</name>
    <dbReference type="NCBI Taxonomy" id="45351"/>
    <lineage>
        <taxon>Eukaryota</taxon>
        <taxon>Metazoa</taxon>
        <taxon>Cnidaria</taxon>
        <taxon>Anthozoa</taxon>
        <taxon>Hexacorallia</taxon>
        <taxon>Actiniaria</taxon>
        <taxon>Edwardsiidae</taxon>
        <taxon>Nematostella</taxon>
    </lineage>
</organism>
<keyword evidence="4" id="KW-1185">Reference proteome</keyword>
<dbReference type="PANTHER" id="PTHR19324:SF33">
    <property type="entry name" value="MUCIN-5AC"/>
    <property type="match status" value="1"/>
</dbReference>
<protein>
    <recommendedName>
        <fullName evidence="2">Apextrin C-terminal domain-containing protein</fullName>
    </recommendedName>
</protein>
<dbReference type="InParanoid" id="A7RKS0"/>
<dbReference type="AlphaFoldDB" id="A7RKS0"/>
<keyword evidence="1" id="KW-0812">Transmembrane</keyword>
<dbReference type="PhylomeDB" id="A7RKS0"/>
<evidence type="ECO:0000256" key="1">
    <source>
        <dbReference type="SAM" id="Phobius"/>
    </source>
</evidence>
<keyword evidence="1" id="KW-0472">Membrane</keyword>
<reference evidence="3 4" key="1">
    <citation type="journal article" date="2007" name="Science">
        <title>Sea anemone genome reveals ancestral eumetazoan gene repertoire and genomic organization.</title>
        <authorList>
            <person name="Putnam N.H."/>
            <person name="Srivastava M."/>
            <person name="Hellsten U."/>
            <person name="Dirks B."/>
            <person name="Chapman J."/>
            <person name="Salamov A."/>
            <person name="Terry A."/>
            <person name="Shapiro H."/>
            <person name="Lindquist E."/>
            <person name="Kapitonov V.V."/>
            <person name="Jurka J."/>
            <person name="Genikhovich G."/>
            <person name="Grigoriev I.V."/>
            <person name="Lucas S.M."/>
            <person name="Steele R.E."/>
            <person name="Finnerty J.R."/>
            <person name="Technau U."/>
            <person name="Martindale M.Q."/>
            <person name="Rokhsar D.S."/>
        </authorList>
    </citation>
    <scope>NUCLEOTIDE SEQUENCE [LARGE SCALE GENOMIC DNA]</scope>
    <source>
        <strain evidence="4">CH2 X CH6</strain>
    </source>
</reference>
<accession>A7RKS0</accession>
<feature type="transmembrane region" description="Helical" evidence="1">
    <location>
        <begin position="315"/>
        <end position="337"/>
    </location>
</feature>
<evidence type="ECO:0000313" key="4">
    <source>
        <dbReference type="Proteomes" id="UP000001593"/>
    </source>
</evidence>
<dbReference type="Pfam" id="PF16977">
    <property type="entry name" value="ApeC"/>
    <property type="match status" value="1"/>
</dbReference>
<sequence length="411" mass="46063">MTNKNAFISFTVGPQHHTTHVMALDWPAGSYGIPRAVDGCPRSLTTSWKTGVLFQDCENTNPQTSRSPSYHLAGFVTKDVQREFCIKVDTFNGANRPPWPVGQYCVYQGEAGCPVGLDSGWVVWDDERNDNGTNRNRRNGTLPKGRYSLQTKIFFCCSTKGDKRTAIDLPLVSPFYLIAYASSSCQRVRGATATREFIYYETEYYTLSTKNDYGGAHPYRVTRSRYGHTIYYCYYKHKPSLTLISQSSAKRENKTTAFSQSSTHAMTSTVVTATISSSDTTTPSYRISPSVPMVMPNQLTNGIGRLRSVYSRGRLVAGAISAGVVCVGVIAVFVWRFRRRRSQTLKEGAINPRMFIGVLSIYSLDEKLLHTRKSSQNILYESITLNPQPSESDSNQRLAAEKYYRSRLGTM</sequence>
<gene>
    <name evidence="3" type="ORF">NEMVEDRAFT_v1g198547</name>
</gene>
<evidence type="ECO:0000313" key="3">
    <source>
        <dbReference type="EMBL" id="EDO47953.1"/>
    </source>
</evidence>
<proteinExistence type="predicted"/>